<sequence length="261" mass="28827">MKFMTHDHVRLDYSDTGGDGQPVVLLTGIGGAKEIWRDQLTWLQDLGYRVLALDARNQGASQHTVKGRRISRHAIDLHDFLTGLELTQPILIGNSMGAATLFAYVSLFGDADLAAIVDVDQSPKMISDETWAYGFNDLTWETFPSLLKFPLGPATATRINDQTYADVKQVEAAHPYDADLNLPFLLDHAFQDWRDIVAQLHVPFFVIAGEKSPYFNPKFAAVTAQLAPHGQSTVISNAGHIVLAEQPHAFNQALGKFLQTL</sequence>
<reference evidence="3 4" key="1">
    <citation type="submission" date="2018-08" db="EMBL/GenBank/DDBJ databases">
        <title>Lactobacillus suantsai sp. nov., isolated from traditional fermented suan-tsai in Taiwan.</title>
        <authorList>
            <person name="Huang C.-H."/>
        </authorList>
    </citation>
    <scope>NUCLEOTIDE SEQUENCE [LARGE SCALE GENOMIC DNA]</scope>
    <source>
        <strain evidence="3 4">BCRC 12945</strain>
    </source>
</reference>
<organism evidence="3 4">
    <name type="scientific">Levilactobacillus suantsaii</name>
    <dbReference type="NCBI Taxonomy" id="2292255"/>
    <lineage>
        <taxon>Bacteria</taxon>
        <taxon>Bacillati</taxon>
        <taxon>Bacillota</taxon>
        <taxon>Bacilli</taxon>
        <taxon>Lactobacillales</taxon>
        <taxon>Lactobacillaceae</taxon>
        <taxon>Levilactobacillus</taxon>
    </lineage>
</organism>
<keyword evidence="4" id="KW-1185">Reference proteome</keyword>
<dbReference type="InterPro" id="IPR050266">
    <property type="entry name" value="AB_hydrolase_sf"/>
</dbReference>
<accession>A0A4Q0VK46</accession>
<dbReference type="Proteomes" id="UP000290602">
    <property type="component" value="Unassembled WGS sequence"/>
</dbReference>
<dbReference type="Gene3D" id="3.40.50.1820">
    <property type="entry name" value="alpha/beta hydrolase"/>
    <property type="match status" value="1"/>
</dbReference>
<dbReference type="RefSeq" id="WP_129032558.1">
    <property type="nucleotide sequence ID" value="NZ_CP059603.1"/>
</dbReference>
<evidence type="ECO:0000259" key="2">
    <source>
        <dbReference type="Pfam" id="PF12697"/>
    </source>
</evidence>
<dbReference type="AlphaFoldDB" id="A0A4Q0VK46"/>
<evidence type="ECO:0000313" key="3">
    <source>
        <dbReference type="EMBL" id="RXI78573.1"/>
    </source>
</evidence>
<dbReference type="OrthoDB" id="9805423at2"/>
<dbReference type="PANTHER" id="PTHR43798">
    <property type="entry name" value="MONOACYLGLYCEROL LIPASE"/>
    <property type="match status" value="1"/>
</dbReference>
<protein>
    <submittedName>
        <fullName evidence="3">Alpha/beta hydrolase</fullName>
    </submittedName>
</protein>
<dbReference type="Pfam" id="PF12697">
    <property type="entry name" value="Abhydrolase_6"/>
    <property type="match status" value="1"/>
</dbReference>
<evidence type="ECO:0000313" key="4">
    <source>
        <dbReference type="Proteomes" id="UP000290602"/>
    </source>
</evidence>
<name>A0A4Q0VK46_9LACO</name>
<dbReference type="InterPro" id="IPR000073">
    <property type="entry name" value="AB_hydrolase_1"/>
</dbReference>
<dbReference type="InterPro" id="IPR029058">
    <property type="entry name" value="AB_hydrolase_fold"/>
</dbReference>
<dbReference type="GO" id="GO:0016020">
    <property type="term" value="C:membrane"/>
    <property type="evidence" value="ECO:0007669"/>
    <property type="project" value="TreeGrafter"/>
</dbReference>
<dbReference type="GO" id="GO:0016787">
    <property type="term" value="F:hydrolase activity"/>
    <property type="evidence" value="ECO:0007669"/>
    <property type="project" value="UniProtKB-KW"/>
</dbReference>
<proteinExistence type="predicted"/>
<evidence type="ECO:0000256" key="1">
    <source>
        <dbReference type="ARBA" id="ARBA00022801"/>
    </source>
</evidence>
<keyword evidence="1 3" id="KW-0378">Hydrolase</keyword>
<dbReference type="SUPFAM" id="SSF53474">
    <property type="entry name" value="alpha/beta-Hydrolases"/>
    <property type="match status" value="1"/>
</dbReference>
<dbReference type="EMBL" id="QXIL01000010">
    <property type="protein sequence ID" value="RXI78573.1"/>
    <property type="molecule type" value="Genomic_DNA"/>
</dbReference>
<gene>
    <name evidence="3" type="ORF">DXH47_06555</name>
</gene>
<dbReference type="PANTHER" id="PTHR43798:SF31">
    <property type="entry name" value="AB HYDROLASE SUPERFAMILY PROTEIN YCLE"/>
    <property type="match status" value="1"/>
</dbReference>
<feature type="domain" description="AB hydrolase-1" evidence="2">
    <location>
        <begin position="23"/>
        <end position="253"/>
    </location>
</feature>
<comment type="caution">
    <text evidence="3">The sequence shown here is derived from an EMBL/GenBank/DDBJ whole genome shotgun (WGS) entry which is preliminary data.</text>
</comment>